<accession>A0AB72VH35</accession>
<name>A0AB72VH35_CORGB</name>
<evidence type="ECO:0000313" key="1">
    <source>
        <dbReference type="EMBL" id="BAQ21114.1"/>
    </source>
</evidence>
<protein>
    <submittedName>
        <fullName evidence="1">CRISPR-associated protein</fullName>
    </submittedName>
</protein>
<sequence>MTINVLQDIELLKMSNGRMSVREALLSAHRDGIMFSLNTPGYEFSTQLRFMAGIVAVALKHTKKKSSDLRKTGFEIEAIDQALKDLSPGAFLMDDEMPFMARPALPPKNEKDASRKLGRGANPIKKLSPSMIATEAEDYWDLLIDVPQELEVEEAAFQLMVFHYMSMAGNNKYDGDKCQMGAPALRWVGADYTLTEVSWLDSNLLDTLLPMIPKNWVAGKALPAWADRKGEYSRDEDGQMHPLWKATWSSNAAVAFWEDKKLTGVRTGGIPSEWFVAEMGTTTKSWKGWWDLRNQADPFFLYRGNEKGEMKLQRLDLGRDATDLAVEWAAENKIDTFIDRSNSVTGPGIEARIVFMRHQLAGTASSPNIRASEIFVPDQELWAFDLDEDVRSRVMDDAEVVRNVHRVVTGPFRRRNSNESGTALVLDDLEKRRSDVSAEYWRNVTDSVKRILSYERDLLDQDTQDEDNSGLSKEISDAIYRAAMEAFDEVTSAYSAWQPNKAAYVRSRISRRVRQTLDKANGS</sequence>
<reference evidence="1" key="1">
    <citation type="journal article" date="2007" name="Microbiology">
        <title>Comparative analysis of the Corynebacterium glutamicum group and complete genome sequence of strain R.</title>
        <authorList>
            <person name="Yukawa H."/>
            <person name="Omumasaba C.A."/>
            <person name="Nonaka H."/>
            <person name="Kos P."/>
            <person name="Okai N."/>
            <person name="Suzuki N."/>
            <person name="Suda M."/>
            <person name="Tsuge Y."/>
            <person name="Watanabe J."/>
            <person name="Ikeda Y."/>
            <person name="Vertes A.A."/>
            <person name="Inui M."/>
        </authorList>
    </citation>
    <scope>NUCLEOTIDE SEQUENCE</scope>
    <source>
        <strain evidence="1">R</strain>
    </source>
</reference>
<dbReference type="EMBL" id="AP009044">
    <property type="protein sequence ID" value="BAQ21114.1"/>
    <property type="molecule type" value="Genomic_DNA"/>
</dbReference>
<dbReference type="KEGG" id="cgt:cgR_6052"/>
<dbReference type="AlphaFoldDB" id="A0AB72VH35"/>
<dbReference type="RefSeq" id="WP_144063648.1">
    <property type="nucleotide sequence ID" value="NC_009342.1"/>
</dbReference>
<organism evidence="1">
    <name type="scientific">Corynebacterium glutamicum (strain R)</name>
    <dbReference type="NCBI Taxonomy" id="340322"/>
    <lineage>
        <taxon>Bacteria</taxon>
        <taxon>Bacillati</taxon>
        <taxon>Actinomycetota</taxon>
        <taxon>Actinomycetes</taxon>
        <taxon>Mycobacteriales</taxon>
        <taxon>Corynebacteriaceae</taxon>
        <taxon>Corynebacterium</taxon>
    </lineage>
</organism>
<proteinExistence type="predicted"/>
<gene>
    <name evidence="1" type="ordered locus">cgR_6052</name>
</gene>
<dbReference type="Proteomes" id="UP000006698">
    <property type="component" value="Chromosome"/>
</dbReference>